<dbReference type="InterPro" id="IPR041615">
    <property type="entry name" value="Desmoplakin_SH3"/>
</dbReference>
<dbReference type="InterPro" id="IPR041573">
    <property type="entry name" value="Desmoplakin_Spectrin-like"/>
</dbReference>
<evidence type="ECO:0000259" key="5">
    <source>
        <dbReference type="Pfam" id="PF17902"/>
    </source>
</evidence>
<dbReference type="Pfam" id="PF21019">
    <property type="entry name" value="Spectrin_3"/>
    <property type="match status" value="1"/>
</dbReference>
<evidence type="ECO:0000259" key="6">
    <source>
        <dbReference type="Pfam" id="PF18373"/>
    </source>
</evidence>
<evidence type="ECO:0000256" key="2">
    <source>
        <dbReference type="ARBA" id="ARBA00022553"/>
    </source>
</evidence>
<feature type="coiled-coil region" evidence="4">
    <location>
        <begin position="169"/>
        <end position="225"/>
    </location>
</feature>
<comment type="caution">
    <text evidence="7">The sequence shown here is derived from an EMBL/GenBank/DDBJ whole genome shotgun (WGS) entry which is preliminary data.</text>
</comment>
<dbReference type="GO" id="GO:0014704">
    <property type="term" value="C:intercalated disc"/>
    <property type="evidence" value="ECO:0007669"/>
    <property type="project" value="TreeGrafter"/>
</dbReference>
<gene>
    <name evidence="7" type="ORF">COCON_G00234610</name>
</gene>
<organism evidence="7 8">
    <name type="scientific">Conger conger</name>
    <name type="common">Conger eel</name>
    <name type="synonym">Muraena conger</name>
    <dbReference type="NCBI Taxonomy" id="82655"/>
    <lineage>
        <taxon>Eukaryota</taxon>
        <taxon>Metazoa</taxon>
        <taxon>Chordata</taxon>
        <taxon>Craniata</taxon>
        <taxon>Vertebrata</taxon>
        <taxon>Euteleostomi</taxon>
        <taxon>Actinopterygii</taxon>
        <taxon>Neopterygii</taxon>
        <taxon>Teleostei</taxon>
        <taxon>Anguilliformes</taxon>
        <taxon>Congridae</taxon>
        <taxon>Conger</taxon>
    </lineage>
</organism>
<dbReference type="Proteomes" id="UP001152803">
    <property type="component" value="Unassembled WGS sequence"/>
</dbReference>
<reference evidence="7" key="1">
    <citation type="journal article" date="2023" name="Science">
        <title>Genome structures resolve the early diversification of teleost fishes.</title>
        <authorList>
            <person name="Parey E."/>
            <person name="Louis A."/>
            <person name="Montfort J."/>
            <person name="Bouchez O."/>
            <person name="Roques C."/>
            <person name="Iampietro C."/>
            <person name="Lluch J."/>
            <person name="Castinel A."/>
            <person name="Donnadieu C."/>
            <person name="Desvignes T."/>
            <person name="Floi Bucao C."/>
            <person name="Jouanno E."/>
            <person name="Wen M."/>
            <person name="Mejri S."/>
            <person name="Dirks R."/>
            <person name="Jansen H."/>
            <person name="Henkel C."/>
            <person name="Chen W.J."/>
            <person name="Zahm M."/>
            <person name="Cabau C."/>
            <person name="Klopp C."/>
            <person name="Thompson A.W."/>
            <person name="Robinson-Rechavi M."/>
            <person name="Braasch I."/>
            <person name="Lecointre G."/>
            <person name="Bobe J."/>
            <person name="Postlethwait J.H."/>
            <person name="Berthelot C."/>
            <person name="Roest Crollius H."/>
            <person name="Guiguen Y."/>
        </authorList>
    </citation>
    <scope>NUCLEOTIDE SEQUENCE</scope>
    <source>
        <strain evidence="7">Concon-B</strain>
    </source>
</reference>
<dbReference type="Gene3D" id="1.20.58.1060">
    <property type="match status" value="1"/>
</dbReference>
<feature type="domain" description="Desmoplakin SH3" evidence="5">
    <location>
        <begin position="235"/>
        <end position="300"/>
    </location>
</feature>
<dbReference type="GO" id="GO:0005882">
    <property type="term" value="C:intermediate filament"/>
    <property type="evidence" value="ECO:0007669"/>
    <property type="project" value="TreeGrafter"/>
</dbReference>
<dbReference type="Gene3D" id="1.20.58.60">
    <property type="match status" value="1"/>
</dbReference>
<evidence type="ECO:0000256" key="1">
    <source>
        <dbReference type="ARBA" id="ARBA00009109"/>
    </source>
</evidence>
<dbReference type="GO" id="GO:0042060">
    <property type="term" value="P:wound healing"/>
    <property type="evidence" value="ECO:0007669"/>
    <property type="project" value="TreeGrafter"/>
</dbReference>
<dbReference type="GO" id="GO:0005198">
    <property type="term" value="F:structural molecule activity"/>
    <property type="evidence" value="ECO:0007669"/>
    <property type="project" value="TreeGrafter"/>
</dbReference>
<dbReference type="EMBL" id="JAFJMO010000581">
    <property type="protein sequence ID" value="KAJ8247214.1"/>
    <property type="molecule type" value="Genomic_DNA"/>
</dbReference>
<dbReference type="InterPro" id="IPR043197">
    <property type="entry name" value="Plakin"/>
</dbReference>
<comment type="similarity">
    <text evidence="1">Belongs to the plakin or cytolinker family.</text>
</comment>
<evidence type="ECO:0000313" key="7">
    <source>
        <dbReference type="EMBL" id="KAJ8247214.1"/>
    </source>
</evidence>
<evidence type="ECO:0000256" key="4">
    <source>
        <dbReference type="SAM" id="Coils"/>
    </source>
</evidence>
<dbReference type="GO" id="GO:0043588">
    <property type="term" value="P:skin development"/>
    <property type="evidence" value="ECO:0007669"/>
    <property type="project" value="TreeGrafter"/>
</dbReference>
<dbReference type="GO" id="GO:0098609">
    <property type="term" value="P:cell-cell adhesion"/>
    <property type="evidence" value="ECO:0007669"/>
    <property type="project" value="TreeGrafter"/>
</dbReference>
<dbReference type="GO" id="GO:0045104">
    <property type="term" value="P:intermediate filament cytoskeleton organization"/>
    <property type="evidence" value="ECO:0007669"/>
    <property type="project" value="InterPro"/>
</dbReference>
<feature type="coiled-coil region" evidence="4">
    <location>
        <begin position="99"/>
        <end position="126"/>
    </location>
</feature>
<keyword evidence="3" id="KW-0677">Repeat</keyword>
<keyword evidence="4" id="KW-0175">Coiled coil</keyword>
<dbReference type="Pfam" id="PF17902">
    <property type="entry name" value="SH3_10"/>
    <property type="match status" value="1"/>
</dbReference>
<name>A0A9Q1CU40_CONCO</name>
<dbReference type="GO" id="GO:0005737">
    <property type="term" value="C:cytoplasm"/>
    <property type="evidence" value="ECO:0007669"/>
    <property type="project" value="TreeGrafter"/>
</dbReference>
<dbReference type="Gene3D" id="2.30.30.40">
    <property type="entry name" value="SH3 Domains"/>
    <property type="match status" value="1"/>
</dbReference>
<dbReference type="PANTHER" id="PTHR23169:SF26">
    <property type="entry name" value="DESMOPLAKIN"/>
    <property type="match status" value="1"/>
</dbReference>
<feature type="domain" description="Desmoplakin spectrin-like" evidence="6">
    <location>
        <begin position="335"/>
        <end position="404"/>
    </location>
</feature>
<evidence type="ECO:0000313" key="8">
    <source>
        <dbReference type="Proteomes" id="UP001152803"/>
    </source>
</evidence>
<dbReference type="GO" id="GO:0005886">
    <property type="term" value="C:plasma membrane"/>
    <property type="evidence" value="ECO:0007669"/>
    <property type="project" value="TreeGrafter"/>
</dbReference>
<proteinExistence type="inferred from homology"/>
<keyword evidence="8" id="KW-1185">Reference proteome</keyword>
<dbReference type="OrthoDB" id="8941978at2759"/>
<dbReference type="PANTHER" id="PTHR23169">
    <property type="entry name" value="ENVOPLAKIN"/>
    <property type="match status" value="1"/>
</dbReference>
<sequence>MTKHNKFHSSIQRSLEMEHARTELELKGDQLYRHFLEQEWDTLQKMSWSRSNQLQDLSKIFKDISGEIIWVKECKEEELVFDWGDKNIDNYIPKKQDSYLRLIRDLEKKEKDLNKLSENVENFLNYNHPAADKIMAYKDSLQTQWSWLLQITKCIDTHLKENAAYSQFFKEANEMRIKLQEEHENIHKRYTCDRDTPLEKLQDLLKNLEREKEKIMKNKWQVQHLVNKSKSIVRLKPRNPHEKSSSPVIVKALCDFKQDQKQILKGNEAILKDNSQHSKWHVKGPGGLDMLIPSVCLLVPPPNPLSISLANKTEQLFETIMGIWNQLFINIKSLISWRNCMKDIEHIESLTITMLANMRPEEYRKIIKSLETSYQEFRRSYVGSEMFTNEDKTHLENQYQDAFEKLVGLPTYVDGSLLSELHTLRQKLEKAESGLTRHIHIPLGRTASTSAPSASCTWRASTRTWTLSVRSM</sequence>
<dbReference type="AlphaFoldDB" id="A0A9Q1CU40"/>
<keyword evidence="2" id="KW-0597">Phosphoprotein</keyword>
<dbReference type="SUPFAM" id="SSF46966">
    <property type="entry name" value="Spectrin repeat"/>
    <property type="match status" value="1"/>
</dbReference>
<evidence type="ECO:0000256" key="3">
    <source>
        <dbReference type="ARBA" id="ARBA00022737"/>
    </source>
</evidence>
<protein>
    <submittedName>
        <fullName evidence="7">Uncharacterized protein</fullName>
    </submittedName>
</protein>
<dbReference type="Pfam" id="PF18373">
    <property type="entry name" value="Spectrin_2"/>
    <property type="match status" value="1"/>
</dbReference>
<accession>A0A9Q1CU40</accession>